<evidence type="ECO:0000259" key="6">
    <source>
        <dbReference type="Pfam" id="PF04055"/>
    </source>
</evidence>
<dbReference type="GO" id="GO:0051536">
    <property type="term" value="F:iron-sulfur cluster binding"/>
    <property type="evidence" value="ECO:0007669"/>
    <property type="project" value="UniProtKB-KW"/>
</dbReference>
<dbReference type="AlphaFoldDB" id="A0A381VKA5"/>
<feature type="region of interest" description="Disordered" evidence="5">
    <location>
        <begin position="1"/>
        <end position="44"/>
    </location>
</feature>
<dbReference type="InterPro" id="IPR007197">
    <property type="entry name" value="rSAM"/>
</dbReference>
<dbReference type="InterPro" id="IPR023867">
    <property type="entry name" value="Sulphatase_maturase_rSAM"/>
</dbReference>
<dbReference type="SFLD" id="SFLDS00029">
    <property type="entry name" value="Radical_SAM"/>
    <property type="match status" value="1"/>
</dbReference>
<protein>
    <recommendedName>
        <fullName evidence="6">Radical SAM core domain-containing protein</fullName>
    </recommendedName>
</protein>
<dbReference type="NCBIfam" id="NF033640">
    <property type="entry name" value="N_Twi_rSAM"/>
    <property type="match status" value="1"/>
</dbReference>
<name>A0A381VKA5_9ZZZZ</name>
<dbReference type="InterPro" id="IPR013785">
    <property type="entry name" value="Aldolase_TIM"/>
</dbReference>
<accession>A0A381VKA5</accession>
<feature type="domain" description="Radical SAM core" evidence="6">
    <location>
        <begin position="201"/>
        <end position="382"/>
    </location>
</feature>
<evidence type="ECO:0000256" key="3">
    <source>
        <dbReference type="ARBA" id="ARBA00023004"/>
    </source>
</evidence>
<dbReference type="GO" id="GO:0016491">
    <property type="term" value="F:oxidoreductase activity"/>
    <property type="evidence" value="ECO:0007669"/>
    <property type="project" value="InterPro"/>
</dbReference>
<dbReference type="Gene3D" id="3.20.20.70">
    <property type="entry name" value="Aldolase class I"/>
    <property type="match status" value="2"/>
</dbReference>
<evidence type="ECO:0000313" key="7">
    <source>
        <dbReference type="EMBL" id="SVA40759.1"/>
    </source>
</evidence>
<dbReference type="InterPro" id="IPR058240">
    <property type="entry name" value="rSAM_sf"/>
</dbReference>
<sequence length="480" mass="55880">MSTKNQPPIEITSTELDRTAGSIKDTEVIPKQNQENNQRLAEIKSGKLDESISEFKKNREKNENLERLSSEKWRYNHLHIKAGSGNLAKPLCYAPFYNVYLRASSKESRVCCMSTASHELKTNEMSEVFNNDTAQDIRYSMLKGEWHDSCKQCKEREDIHLESDRQMYDAWYQSAVNSHVINPHEPLDVVMPEPRWADLRPSNLCNLKCRMCYPDNSTEIAREWAKLSSPVSDITLDNTYSTDELTRLSQRKHYKLPELNKVVNLKLLGGEPTVQKEVFDILDKVEYNRHSKVDITTNATTPQQFNSIEPYLKKFAQVGWCVSIDGTKQEYEYIRTPAKWDRFDAAVNHLLSKQWGRLNTVVTFHFVLQAWNWSSVKDVLQYVKDLRYKYHGGEESPYGHCGLTIQPVDQPWLGLGVVPYDERERELALVEKNFSRRCEELKKWSTLIPYDPALVKRFRAYTHLLDEKRGTLFESINPKI</sequence>
<dbReference type="PANTHER" id="PTHR43273:SF8">
    <property type="entry name" value="RADICAL SAM DOMAIN PROTEIN"/>
    <property type="match status" value="1"/>
</dbReference>
<evidence type="ECO:0000256" key="4">
    <source>
        <dbReference type="ARBA" id="ARBA00023014"/>
    </source>
</evidence>
<evidence type="ECO:0000256" key="1">
    <source>
        <dbReference type="ARBA" id="ARBA00022691"/>
    </source>
</evidence>
<feature type="compositionally biased region" description="Polar residues" evidence="5">
    <location>
        <begin position="1"/>
        <end position="14"/>
    </location>
</feature>
<dbReference type="GO" id="GO:0046872">
    <property type="term" value="F:metal ion binding"/>
    <property type="evidence" value="ECO:0007669"/>
    <property type="project" value="UniProtKB-KW"/>
</dbReference>
<keyword evidence="3" id="KW-0408">Iron</keyword>
<dbReference type="SUPFAM" id="SSF102114">
    <property type="entry name" value="Radical SAM enzymes"/>
    <property type="match status" value="1"/>
</dbReference>
<gene>
    <name evidence="7" type="ORF">METZ01_LOCUS93613</name>
</gene>
<evidence type="ECO:0000256" key="2">
    <source>
        <dbReference type="ARBA" id="ARBA00022723"/>
    </source>
</evidence>
<keyword evidence="1" id="KW-0949">S-adenosyl-L-methionine</keyword>
<dbReference type="SFLD" id="SFLDG01067">
    <property type="entry name" value="SPASM/twitch_domain_containing"/>
    <property type="match status" value="1"/>
</dbReference>
<proteinExistence type="predicted"/>
<dbReference type="EMBL" id="UINC01009073">
    <property type="protein sequence ID" value="SVA40759.1"/>
    <property type="molecule type" value="Genomic_DNA"/>
</dbReference>
<dbReference type="Pfam" id="PF04055">
    <property type="entry name" value="Radical_SAM"/>
    <property type="match status" value="1"/>
</dbReference>
<dbReference type="PANTHER" id="PTHR43273">
    <property type="entry name" value="ANAEROBIC SULFATASE-MATURATING ENZYME HOMOLOG ASLB-RELATED"/>
    <property type="match status" value="1"/>
</dbReference>
<keyword evidence="2" id="KW-0479">Metal-binding</keyword>
<reference evidence="7" key="1">
    <citation type="submission" date="2018-05" db="EMBL/GenBank/DDBJ databases">
        <authorList>
            <person name="Lanie J.A."/>
            <person name="Ng W.-L."/>
            <person name="Kazmierczak K.M."/>
            <person name="Andrzejewski T.M."/>
            <person name="Davidsen T.M."/>
            <person name="Wayne K.J."/>
            <person name="Tettelin H."/>
            <person name="Glass J.I."/>
            <person name="Rusch D."/>
            <person name="Podicherti R."/>
            <person name="Tsui H.-C.T."/>
            <person name="Winkler M.E."/>
        </authorList>
    </citation>
    <scope>NUCLEOTIDE SEQUENCE</scope>
</reference>
<dbReference type="CDD" id="cd01335">
    <property type="entry name" value="Radical_SAM"/>
    <property type="match status" value="1"/>
</dbReference>
<keyword evidence="4" id="KW-0411">Iron-sulfur</keyword>
<evidence type="ECO:0000256" key="5">
    <source>
        <dbReference type="SAM" id="MobiDB-lite"/>
    </source>
</evidence>
<organism evidence="7">
    <name type="scientific">marine metagenome</name>
    <dbReference type="NCBI Taxonomy" id="408172"/>
    <lineage>
        <taxon>unclassified sequences</taxon>
        <taxon>metagenomes</taxon>
        <taxon>ecological metagenomes</taxon>
    </lineage>
</organism>